<organism evidence="1 2">
    <name type="scientific">Halogranum salarium B-1</name>
    <dbReference type="NCBI Taxonomy" id="1210908"/>
    <lineage>
        <taxon>Archaea</taxon>
        <taxon>Methanobacteriati</taxon>
        <taxon>Methanobacteriota</taxon>
        <taxon>Stenosarchaea group</taxon>
        <taxon>Halobacteria</taxon>
        <taxon>Halobacteriales</taxon>
        <taxon>Haloferacaceae</taxon>
    </lineage>
</organism>
<sequence>MKIITATCPECGTITAGNVLEQHRVCKCPKIDCERVLRFEDLSESDRQHLSENKTQYQL</sequence>
<dbReference type="EMBL" id="ALJD01000009">
    <property type="protein sequence ID" value="EJN57922.1"/>
    <property type="molecule type" value="Genomic_DNA"/>
</dbReference>
<dbReference type="AlphaFoldDB" id="J3EUA1"/>
<proteinExistence type="predicted"/>
<name>J3EUA1_9EURY</name>
<dbReference type="Proteomes" id="UP000007813">
    <property type="component" value="Unassembled WGS sequence"/>
</dbReference>
<dbReference type="OrthoDB" id="316104at2157"/>
<comment type="caution">
    <text evidence="1">The sequence shown here is derived from an EMBL/GenBank/DDBJ whole genome shotgun (WGS) entry which is preliminary data.</text>
</comment>
<gene>
    <name evidence="1" type="ORF">HSB1_33390</name>
</gene>
<dbReference type="eggNOG" id="arCOG09166">
    <property type="taxonomic scope" value="Archaea"/>
</dbReference>
<evidence type="ECO:0000313" key="2">
    <source>
        <dbReference type="Proteomes" id="UP000007813"/>
    </source>
</evidence>
<accession>J3EUA1</accession>
<dbReference type="RefSeq" id="WP_009376539.1">
    <property type="nucleotide sequence ID" value="NZ_ALJD01000009.1"/>
</dbReference>
<evidence type="ECO:0000313" key="1">
    <source>
        <dbReference type="EMBL" id="EJN57922.1"/>
    </source>
</evidence>
<reference evidence="1 2" key="1">
    <citation type="journal article" date="2012" name="J. Bacteriol.">
        <title>Draft Genome Sequence of the Extremely Halophilic Archaeon Halogranum salarium B-1T.</title>
        <authorList>
            <person name="Kim K.K."/>
            <person name="Lee K.C."/>
            <person name="Lee J.S."/>
        </authorList>
    </citation>
    <scope>NUCLEOTIDE SEQUENCE [LARGE SCALE GENOMIC DNA]</scope>
    <source>
        <strain evidence="1 2">B-1</strain>
    </source>
</reference>
<protein>
    <submittedName>
        <fullName evidence="1">Uncharacterized protein</fullName>
    </submittedName>
</protein>